<keyword evidence="7 9" id="KW-0326">Glycosidase</keyword>
<dbReference type="InterPro" id="IPR001579">
    <property type="entry name" value="Glyco_hydro_18_chit_AS"/>
</dbReference>
<dbReference type="GO" id="GO:0006032">
    <property type="term" value="P:chitin catabolic process"/>
    <property type="evidence" value="ECO:0007669"/>
    <property type="project" value="UniProtKB-KW"/>
</dbReference>
<dbReference type="Pfam" id="PF00704">
    <property type="entry name" value="Glyco_hydro_18"/>
    <property type="match status" value="1"/>
</dbReference>
<evidence type="ECO:0000256" key="3">
    <source>
        <dbReference type="ARBA" id="ARBA00012729"/>
    </source>
</evidence>
<reference evidence="12 13" key="1">
    <citation type="journal article" date="2019" name="Sci. Rep.">
        <title>A multi-omics analysis of the grapevine pathogen Lasiodiplodia theobromae reveals that temperature affects the expression of virulence- and pathogenicity-related genes.</title>
        <authorList>
            <person name="Felix C."/>
            <person name="Meneses R."/>
            <person name="Goncalves M.F.M."/>
            <person name="Tilleman L."/>
            <person name="Duarte A.S."/>
            <person name="Jorrin-Novo J.V."/>
            <person name="Van de Peer Y."/>
            <person name="Deforce D."/>
            <person name="Van Nieuwerburgh F."/>
            <person name="Esteves A.C."/>
            <person name="Alves A."/>
        </authorList>
    </citation>
    <scope>NUCLEOTIDE SEQUENCE [LARGE SCALE GENOMIC DNA]</scope>
    <source>
        <strain evidence="12 13">LA-SOL3</strain>
    </source>
</reference>
<evidence type="ECO:0000256" key="5">
    <source>
        <dbReference type="ARBA" id="ARBA00023024"/>
    </source>
</evidence>
<dbReference type="PROSITE" id="PS01095">
    <property type="entry name" value="GH18_1"/>
    <property type="match status" value="1"/>
</dbReference>
<comment type="catalytic activity">
    <reaction evidence="1">
        <text>Random endo-hydrolysis of N-acetyl-beta-D-glucosaminide (1-&gt;4)-beta-linkages in chitin and chitodextrins.</text>
        <dbReference type="EC" id="3.2.1.14"/>
    </reaction>
</comment>
<evidence type="ECO:0000256" key="9">
    <source>
        <dbReference type="RuleBase" id="RU000489"/>
    </source>
</evidence>
<evidence type="ECO:0000256" key="7">
    <source>
        <dbReference type="ARBA" id="ARBA00023295"/>
    </source>
</evidence>
<keyword evidence="6" id="KW-0119">Carbohydrate metabolism</keyword>
<dbReference type="GO" id="GO:0008843">
    <property type="term" value="F:endochitinase activity"/>
    <property type="evidence" value="ECO:0007669"/>
    <property type="project" value="UniProtKB-EC"/>
</dbReference>
<accession>A0A5N5CWF5</accession>
<protein>
    <recommendedName>
        <fullName evidence="3">chitinase</fullName>
        <ecNumber evidence="3">3.2.1.14</ecNumber>
    </recommendedName>
</protein>
<evidence type="ECO:0000313" key="12">
    <source>
        <dbReference type="EMBL" id="KAB2569699.1"/>
    </source>
</evidence>
<dbReference type="Proteomes" id="UP000325902">
    <property type="component" value="Unassembled WGS sequence"/>
</dbReference>
<proteinExistence type="inferred from homology"/>
<feature type="compositionally biased region" description="Acidic residues" evidence="10">
    <location>
        <begin position="1030"/>
        <end position="1043"/>
    </location>
</feature>
<evidence type="ECO:0000256" key="1">
    <source>
        <dbReference type="ARBA" id="ARBA00000822"/>
    </source>
</evidence>
<evidence type="ECO:0000256" key="10">
    <source>
        <dbReference type="SAM" id="MobiDB-lite"/>
    </source>
</evidence>
<comment type="similarity">
    <text evidence="2">Belongs to the glycosyl hydrolase 18 family. Chitinase class V subfamily.</text>
</comment>
<dbReference type="Gene3D" id="3.10.50.10">
    <property type="match status" value="1"/>
</dbReference>
<feature type="domain" description="GH18" evidence="11">
    <location>
        <begin position="1"/>
        <end position="314"/>
    </location>
</feature>
<dbReference type="GO" id="GO:0008061">
    <property type="term" value="F:chitin binding"/>
    <property type="evidence" value="ECO:0007669"/>
    <property type="project" value="InterPro"/>
</dbReference>
<name>A0A5N5CWF5_9PEZI</name>
<dbReference type="InterPro" id="IPR011583">
    <property type="entry name" value="Chitinase_II/V-like_cat"/>
</dbReference>
<sequence>MDDSEGGTELFSRVTALKSRNPKLEVWVSIGGWTFNDEGRYQSIFPDVAGSTELSTLLADQLVAFCGKYGFDGVDLDWEYPGATERGGRGNEDYDNFPSMLKIIKRSFDRGKRPLGLSITVPTSYWYLRWFDLSALSEFLDWFNIMAYDLHGVWDRKSPIGPYVYAHTNLTEIDQALDLFWRNDISPQMINLGLGFYGRAFLLKDPDCAQPGCKFSGPSYKGICTQEAGIYSYREIQEIAEGVSAGNNYAEEYAVNYMMFKRGDDYYWVSYDDARSFQAKIDFANERGLAGLFIWAIDQDNDALDALRAVTGKDLQYNPALSETQGQFDRSKCYITDCGEENCNNGDTPLVHTNLDESDEKPQKLTSIRTGTAQGGDIDRGVVVDRNAPFCCPAEHEFKNCKWHGEDTSCNGNRCPVGQVLVTKTTGRHDGPGDDLKGCSLGKKQVFCCDPVNEASAFLPVPLENLFPDADTFDSSWTPMADEAIDASKYQKPTTKPLTTDPNEGSFAWVVLVGAEEDVQTFDKRDGSHLELYDCPDPDDSDYSVQSLKAVCTNPGPNSNCEDIAKGGIKGTVVRLPDGCGSSKYVRAVSFRETTNVTSMPSHLKKRTLPNTKVYDFHYDWNFQRLRRDAGPIHFRADFSNHPGYWDKIVASDNDSPAKRDASSWRELDKRYAKENDPKSWYKRFLSLLTKTDVGLVREYKFDQDLYNVWTICSDDSTATMKVRASGDLKTTADFGQTIIGTLNDFSFSEAFSFFRHSDFKAHISFDIIAKAQVRIQTKQKSLDQIGLIPFGANFNIKGILKVNPYFDVRAQIQAEAVASLQGSVDLTITSPSFRYVFPQELESVPTTPLGPFKMTTKHSALNPVTKLNAEVGGSIGISVAPVLGFNTELDWLEETRKSSIEAVFNGAVRFKLAAAVGSDCVGTKLGVDVGFHSELNASGVSYLGWKDGNYTLVDRFTTPVLDECMPWRGDGISKRDALIGNTSVDLEQLLPGSSALARRADTAGPLFFASHDDAIYCPNSGKQGSCSDVSEELSEDDADSYDDGGSGYMAKRGELVKRSGAKKFCDQDAELGIKRYDQMIIPIPTHPPPGNLLKANSKVKTYGPKNRKDCASLEFGQIDTPSEIPKEKDKNGKMVSTLNTEHVWEVQISMQFLNHLAVKYSFPAAGENKNAKKYENPLENPRNKPTELHWCQYMKIWWARSVPGQPKSDGLSKIVDFLPQKRGAKNYDGAYLLDQSTNKYKAGFFNAAKVKGGADVEEKLLPKKDWEGIYRYLRENYFAWKYMTIENIAETLARQSCKFEKGLRYVEEEYLEESINVDTYVKQGYNSQMDRTFAEEYHDWIKDFCIPAAQEKAKTFLQDWSETLWKNNRKKSVDPLPDGHQHGHDDDLNSRAQAIYDATRDGTLEAWDIPWIDDLDNCDGDDDDEGDPMDIDDDDDDDDDDGMDIDG</sequence>
<dbReference type="InterPro" id="IPR050314">
    <property type="entry name" value="Glycosyl_Hydrlase_18"/>
</dbReference>
<comment type="caution">
    <text evidence="12">The sequence shown here is derived from an EMBL/GenBank/DDBJ whole genome shotgun (WGS) entry which is preliminary data.</text>
</comment>
<evidence type="ECO:0000256" key="2">
    <source>
        <dbReference type="ARBA" id="ARBA00008682"/>
    </source>
</evidence>
<dbReference type="InterPro" id="IPR017853">
    <property type="entry name" value="GH"/>
</dbReference>
<dbReference type="InterPro" id="IPR029070">
    <property type="entry name" value="Chitinase_insertion_sf"/>
</dbReference>
<dbReference type="InterPro" id="IPR001223">
    <property type="entry name" value="Glyco_hydro18_cat"/>
</dbReference>
<feature type="region of interest" description="Disordered" evidence="10">
    <location>
        <begin position="1027"/>
        <end position="1047"/>
    </location>
</feature>
<evidence type="ECO:0000259" key="11">
    <source>
        <dbReference type="PROSITE" id="PS51910"/>
    </source>
</evidence>
<dbReference type="GO" id="GO:0000272">
    <property type="term" value="P:polysaccharide catabolic process"/>
    <property type="evidence" value="ECO:0007669"/>
    <property type="project" value="UniProtKB-KW"/>
</dbReference>
<evidence type="ECO:0000256" key="4">
    <source>
        <dbReference type="ARBA" id="ARBA00022801"/>
    </source>
</evidence>
<dbReference type="EMBL" id="VCHE01000175">
    <property type="protein sequence ID" value="KAB2569699.1"/>
    <property type="molecule type" value="Genomic_DNA"/>
</dbReference>
<dbReference type="SMART" id="SM00636">
    <property type="entry name" value="Glyco_18"/>
    <property type="match status" value="1"/>
</dbReference>
<organism evidence="12 13">
    <name type="scientific">Lasiodiplodia theobromae</name>
    <dbReference type="NCBI Taxonomy" id="45133"/>
    <lineage>
        <taxon>Eukaryota</taxon>
        <taxon>Fungi</taxon>
        <taxon>Dikarya</taxon>
        <taxon>Ascomycota</taxon>
        <taxon>Pezizomycotina</taxon>
        <taxon>Dothideomycetes</taxon>
        <taxon>Dothideomycetes incertae sedis</taxon>
        <taxon>Botryosphaeriales</taxon>
        <taxon>Botryosphaeriaceae</taxon>
        <taxon>Lasiodiplodia</taxon>
    </lineage>
</organism>
<dbReference type="SUPFAM" id="SSF51445">
    <property type="entry name" value="(Trans)glycosidases"/>
    <property type="match status" value="1"/>
</dbReference>
<dbReference type="Gene3D" id="3.20.20.80">
    <property type="entry name" value="Glycosidases"/>
    <property type="match status" value="1"/>
</dbReference>
<dbReference type="PROSITE" id="PS51910">
    <property type="entry name" value="GH18_2"/>
    <property type="match status" value="1"/>
</dbReference>
<evidence type="ECO:0000256" key="6">
    <source>
        <dbReference type="ARBA" id="ARBA00023277"/>
    </source>
</evidence>
<dbReference type="OrthoDB" id="73875at2759"/>
<keyword evidence="13" id="KW-1185">Reference proteome</keyword>
<dbReference type="PANTHER" id="PTHR11177">
    <property type="entry name" value="CHITINASE"/>
    <property type="match status" value="1"/>
</dbReference>
<gene>
    <name evidence="12" type="primary">CHIT1_2</name>
    <name evidence="12" type="ORF">DBV05_g11630</name>
</gene>
<dbReference type="PANTHER" id="PTHR11177:SF397">
    <property type="entry name" value="CHITINASE"/>
    <property type="match status" value="1"/>
</dbReference>
<keyword evidence="4 9" id="KW-0378">Hydrolase</keyword>
<dbReference type="SUPFAM" id="SSF54556">
    <property type="entry name" value="Chitinase insertion domain"/>
    <property type="match status" value="1"/>
</dbReference>
<evidence type="ECO:0000313" key="13">
    <source>
        <dbReference type="Proteomes" id="UP000325902"/>
    </source>
</evidence>
<dbReference type="EC" id="3.2.1.14" evidence="3"/>
<feature type="region of interest" description="Disordered" evidence="10">
    <location>
        <begin position="1412"/>
        <end position="1448"/>
    </location>
</feature>
<evidence type="ECO:0000256" key="8">
    <source>
        <dbReference type="ARBA" id="ARBA00023326"/>
    </source>
</evidence>
<keyword evidence="5" id="KW-0146">Chitin degradation</keyword>
<keyword evidence="8" id="KW-0624">Polysaccharide degradation</keyword>